<name>A0ABR3GJT6_9PEZI</name>
<dbReference type="PANTHER" id="PTHR31962">
    <property type="entry name" value="SPHINGOLIPID LONG CHAIN BASE-RESPONSIVE PROTEIN PIL1"/>
    <property type="match status" value="1"/>
</dbReference>
<feature type="compositionally biased region" description="Polar residues" evidence="2">
    <location>
        <begin position="22"/>
        <end position="32"/>
    </location>
</feature>
<organism evidence="3 4">
    <name type="scientific">Discina gigas</name>
    <dbReference type="NCBI Taxonomy" id="1032678"/>
    <lineage>
        <taxon>Eukaryota</taxon>
        <taxon>Fungi</taxon>
        <taxon>Dikarya</taxon>
        <taxon>Ascomycota</taxon>
        <taxon>Pezizomycotina</taxon>
        <taxon>Pezizomycetes</taxon>
        <taxon>Pezizales</taxon>
        <taxon>Discinaceae</taxon>
        <taxon>Discina</taxon>
    </lineage>
</organism>
<protein>
    <recommendedName>
        <fullName evidence="5">Eisosome component PIL1-domain-containing protein</fullName>
    </recommendedName>
</protein>
<evidence type="ECO:0000256" key="1">
    <source>
        <dbReference type="SAM" id="Coils"/>
    </source>
</evidence>
<evidence type="ECO:0008006" key="5">
    <source>
        <dbReference type="Google" id="ProtNLM"/>
    </source>
</evidence>
<dbReference type="Proteomes" id="UP001447188">
    <property type="component" value="Unassembled WGS sequence"/>
</dbReference>
<evidence type="ECO:0000313" key="4">
    <source>
        <dbReference type="Proteomes" id="UP001447188"/>
    </source>
</evidence>
<gene>
    <name evidence="3" type="ORF">Q9L58_004878</name>
</gene>
<proteinExistence type="predicted"/>
<feature type="region of interest" description="Disordered" evidence="2">
    <location>
        <begin position="1"/>
        <end position="56"/>
    </location>
</feature>
<reference evidence="3 4" key="1">
    <citation type="submission" date="2024-02" db="EMBL/GenBank/DDBJ databases">
        <title>Discinaceae phylogenomics.</title>
        <authorList>
            <person name="Dirks A.C."/>
            <person name="James T.Y."/>
        </authorList>
    </citation>
    <scope>NUCLEOTIDE SEQUENCE [LARGE SCALE GENOMIC DNA]</scope>
    <source>
        <strain evidence="3 4">ACD0624</strain>
    </source>
</reference>
<dbReference type="Gene3D" id="1.20.1270.60">
    <property type="entry name" value="Arfaptin homology (AH) domain/BAR domain"/>
    <property type="match status" value="1"/>
</dbReference>
<dbReference type="InterPro" id="IPR027267">
    <property type="entry name" value="AH/BAR_dom_sf"/>
</dbReference>
<keyword evidence="1" id="KW-0175">Coiled coil</keyword>
<accession>A0ABR3GJT6</accession>
<comment type="caution">
    <text evidence="3">The sequence shown here is derived from an EMBL/GenBank/DDBJ whole genome shotgun (WGS) entry which is preliminary data.</text>
</comment>
<evidence type="ECO:0000256" key="2">
    <source>
        <dbReference type="SAM" id="MobiDB-lite"/>
    </source>
</evidence>
<dbReference type="Pfam" id="PF13805">
    <property type="entry name" value="Pil1"/>
    <property type="match status" value="1"/>
</dbReference>
<keyword evidence="4" id="KW-1185">Reference proteome</keyword>
<feature type="region of interest" description="Disordered" evidence="2">
    <location>
        <begin position="331"/>
        <end position="365"/>
    </location>
</feature>
<feature type="compositionally biased region" description="Low complexity" evidence="2">
    <location>
        <begin position="331"/>
        <end position="341"/>
    </location>
</feature>
<evidence type="ECO:0000313" key="3">
    <source>
        <dbReference type="EMBL" id="KAL0636202.1"/>
    </source>
</evidence>
<feature type="compositionally biased region" description="Basic and acidic residues" evidence="2">
    <location>
        <begin position="351"/>
        <end position="365"/>
    </location>
</feature>
<sequence>MAILPPPYTVRKPSLSPKRSDTTSTRNRSLSVRSAKSSTPAPPPTKKHRFSFSSLRANHQPELSRRLFRLIKSENYVINAYESAGHERQSIATQLSEWGEQTGDDAVSELSDKLGVILSEIGSQEEQFAQNLEDYRGTLKQIRNTESSVQPSRDHKAKIIDDINRLKYKEPNSTRITTLEQELVRAEAENLVAEAQLTNVTRAKLKEAYAQHFAAVVERAEKQAILAKHGRRMLNLLNDTPVIPGNVPEPFDMEGDARQILHDAEEDLRVWTLDLEEVTTMAHTVVGGVLDGKAAASSTAIPAAHPAQTHPSQTHPSQLGVHPALRKISMGSNASSSSFRSAPDPPYPISDAERNRRADRIMAVA</sequence>
<dbReference type="PANTHER" id="PTHR31962:SF4">
    <property type="entry name" value="PRIMARY COMPONENT OF EISOSOMES (EUROFUNG)"/>
    <property type="match status" value="1"/>
</dbReference>
<feature type="region of interest" description="Disordered" evidence="2">
    <location>
        <begin position="300"/>
        <end position="319"/>
    </location>
</feature>
<dbReference type="InterPro" id="IPR028245">
    <property type="entry name" value="PIL1/LSP1"/>
</dbReference>
<feature type="coiled-coil region" evidence="1">
    <location>
        <begin position="176"/>
        <end position="203"/>
    </location>
</feature>
<dbReference type="EMBL" id="JBBBZM010000055">
    <property type="protein sequence ID" value="KAL0636202.1"/>
    <property type="molecule type" value="Genomic_DNA"/>
</dbReference>